<evidence type="ECO:0000313" key="3">
    <source>
        <dbReference type="EMBL" id="KAL3758448.1"/>
    </source>
</evidence>
<feature type="chain" id="PRO_5044751931" evidence="2">
    <location>
        <begin position="20"/>
        <end position="402"/>
    </location>
</feature>
<reference evidence="3 4" key="1">
    <citation type="submission" date="2024-10" db="EMBL/GenBank/DDBJ databases">
        <title>Updated reference genomes for cyclostephanoid diatoms.</title>
        <authorList>
            <person name="Roberts W.R."/>
            <person name="Alverson A.J."/>
        </authorList>
    </citation>
    <scope>NUCLEOTIDE SEQUENCE [LARGE SCALE GENOMIC DNA]</scope>
    <source>
        <strain evidence="3 4">AJA232-27</strain>
    </source>
</reference>
<name>A0ABD3M384_9STRA</name>
<evidence type="ECO:0000313" key="4">
    <source>
        <dbReference type="Proteomes" id="UP001530293"/>
    </source>
</evidence>
<dbReference type="PANTHER" id="PTHR34823:SF1">
    <property type="entry name" value="CHITIN-BINDING TYPE-4 DOMAIN-CONTAINING PROTEIN"/>
    <property type="match status" value="1"/>
</dbReference>
<keyword evidence="2" id="KW-0732">Signal</keyword>
<gene>
    <name evidence="3" type="ORF">ACHAWU_003617</name>
</gene>
<dbReference type="PANTHER" id="PTHR34823">
    <property type="entry name" value="GLCNAC-BINDING PROTEIN A"/>
    <property type="match status" value="1"/>
</dbReference>
<evidence type="ECO:0000256" key="1">
    <source>
        <dbReference type="SAM" id="MobiDB-lite"/>
    </source>
</evidence>
<comment type="caution">
    <text evidence="3">The sequence shown here is derived from an EMBL/GenBank/DDBJ whole genome shotgun (WGS) entry which is preliminary data.</text>
</comment>
<accession>A0ABD3M384</accession>
<dbReference type="PROSITE" id="PS51257">
    <property type="entry name" value="PROKAR_LIPOPROTEIN"/>
    <property type="match status" value="1"/>
</dbReference>
<feature type="signal peptide" evidence="2">
    <location>
        <begin position="1"/>
        <end position="19"/>
    </location>
</feature>
<dbReference type="InterPro" id="IPR051024">
    <property type="entry name" value="GlcNAc_Chitin_IntDeg"/>
</dbReference>
<dbReference type="SUPFAM" id="SSF51055">
    <property type="entry name" value="Carbohydrate binding domain"/>
    <property type="match status" value="1"/>
</dbReference>
<proteinExistence type="predicted"/>
<dbReference type="EMBL" id="JALLBG020000230">
    <property type="protein sequence ID" value="KAL3758448.1"/>
    <property type="molecule type" value="Genomic_DNA"/>
</dbReference>
<feature type="region of interest" description="Disordered" evidence="1">
    <location>
        <begin position="367"/>
        <end position="402"/>
    </location>
</feature>
<dbReference type="AlphaFoldDB" id="A0ABD3M384"/>
<keyword evidence="4" id="KW-1185">Reference proteome</keyword>
<sequence length="402" mass="41349">MFKYLSIALGASLMGSASAAGCNAAYSAGSTYVVGDLVSTSVTTTTPVTYTPCSEPGVGTCTANGFVLSGGVTTTESFNYECNSEYWCSNAGFAPGGPYSDLAWTKDSTACTGTAGTASKRPTNAPTSSPTAAIVGGCPAAWAVGGMTTYSENQQVSVTVTTTPLVQLIYKCKAWPYSGFCGQFSPLDAAGGSLGWTYVGGCTGTITPTSSPTYDPSDIVGACPGDYNSATTSYVAGSQVSLTVSTTPLKKIVYECKAWPNSGYCNQSVYAPGGTYSDMGWTLVGPCEGTFAPTVAPTAFAGDCMYVKVVTTTPTPTPTVMNIAAWSSSTLYEAGDQVRIQGTTYKCKPWPFYFWCRMAAYQPTTSSTGYCSPSSPSAAPTYAPTYSPSAAPTNAPTTAPPA</sequence>
<protein>
    <submittedName>
        <fullName evidence="3">Uncharacterized protein</fullName>
    </submittedName>
</protein>
<organism evidence="3 4">
    <name type="scientific">Discostella pseudostelligera</name>
    <dbReference type="NCBI Taxonomy" id="259834"/>
    <lineage>
        <taxon>Eukaryota</taxon>
        <taxon>Sar</taxon>
        <taxon>Stramenopiles</taxon>
        <taxon>Ochrophyta</taxon>
        <taxon>Bacillariophyta</taxon>
        <taxon>Coscinodiscophyceae</taxon>
        <taxon>Thalassiosirophycidae</taxon>
        <taxon>Stephanodiscales</taxon>
        <taxon>Stephanodiscaceae</taxon>
        <taxon>Discostella</taxon>
    </lineage>
</organism>
<evidence type="ECO:0000256" key="2">
    <source>
        <dbReference type="SAM" id="SignalP"/>
    </source>
</evidence>
<dbReference type="InterPro" id="IPR036573">
    <property type="entry name" value="CBM_sf_5/12"/>
</dbReference>
<dbReference type="Proteomes" id="UP001530293">
    <property type="component" value="Unassembled WGS sequence"/>
</dbReference>
<dbReference type="Gene3D" id="2.10.10.20">
    <property type="entry name" value="Carbohydrate-binding module superfamily 5/12"/>
    <property type="match status" value="1"/>
</dbReference>